<dbReference type="InterPro" id="IPR006439">
    <property type="entry name" value="HAD-SF_hydro_IA"/>
</dbReference>
<evidence type="ECO:0000313" key="6">
    <source>
        <dbReference type="Proteomes" id="UP000325116"/>
    </source>
</evidence>
<evidence type="ECO:0000256" key="4">
    <source>
        <dbReference type="ARBA" id="ARBA00022842"/>
    </source>
</evidence>
<keyword evidence="3" id="KW-0479">Metal-binding</keyword>
<sequence>MKIKAILFDMDGVLIDAKEWHYEALNKALKLFGYEINRYEHLSSYDGLPTKVKLERLTSEKGLPKYLHSFINEMKQKYTMDITHNYCRPIFNHEYALSKLKSEGYKLAVCSNSIKNTIDIMMNMSALDKYLDLKLSNEDVKESKPDPEIYIKAMEKLNLPAKECLIIEDNENGIKAAKSSGANLLVVRTVDEVNYNNIKTRILELESKK</sequence>
<evidence type="ECO:0000256" key="3">
    <source>
        <dbReference type="ARBA" id="ARBA00022723"/>
    </source>
</evidence>
<evidence type="ECO:0000256" key="2">
    <source>
        <dbReference type="ARBA" id="ARBA00006171"/>
    </source>
</evidence>
<dbReference type="InterPro" id="IPR041492">
    <property type="entry name" value="HAD_2"/>
</dbReference>
<comment type="cofactor">
    <cofactor evidence="1">
        <name>Mg(2+)</name>
        <dbReference type="ChEBI" id="CHEBI:18420"/>
    </cofactor>
</comment>
<dbReference type="PANTHER" id="PTHR46193">
    <property type="entry name" value="6-PHOSPHOGLUCONATE PHOSPHATASE"/>
    <property type="match status" value="1"/>
</dbReference>
<name>A0A5C8CED4_9SPIR</name>
<dbReference type="AlphaFoldDB" id="A0A5C8CED4"/>
<dbReference type="GO" id="GO:0046872">
    <property type="term" value="F:metal ion binding"/>
    <property type="evidence" value="ECO:0007669"/>
    <property type="project" value="UniProtKB-KW"/>
</dbReference>
<keyword evidence="4" id="KW-0460">Magnesium</keyword>
<dbReference type="EMBL" id="SAXT01000007">
    <property type="protein sequence ID" value="TXJ11003.1"/>
    <property type="molecule type" value="Genomic_DNA"/>
</dbReference>
<dbReference type="SFLD" id="SFLDG01129">
    <property type="entry name" value="C1.5:_HAD__Beta-PGM__Phosphata"/>
    <property type="match status" value="1"/>
</dbReference>
<dbReference type="SUPFAM" id="SSF56784">
    <property type="entry name" value="HAD-like"/>
    <property type="match status" value="1"/>
</dbReference>
<evidence type="ECO:0000256" key="1">
    <source>
        <dbReference type="ARBA" id="ARBA00001946"/>
    </source>
</evidence>
<gene>
    <name evidence="5" type="ORF">EPJ80_11795</name>
</gene>
<dbReference type="InterPro" id="IPR036412">
    <property type="entry name" value="HAD-like_sf"/>
</dbReference>
<dbReference type="NCBIfam" id="TIGR01549">
    <property type="entry name" value="HAD-SF-IA-v1"/>
    <property type="match status" value="1"/>
</dbReference>
<reference evidence="5 6" key="1">
    <citation type="journal article" date="1992" name="Lakartidningen">
        <title>[Penicillin V and not amoxicillin is the first choice preparation in acute otitis].</title>
        <authorList>
            <person name="Kamme C."/>
            <person name="Lundgren K."/>
            <person name="Prellner K."/>
        </authorList>
    </citation>
    <scope>NUCLEOTIDE SEQUENCE [LARGE SCALE GENOMIC DNA]</scope>
    <source>
        <strain evidence="5 6">W1</strain>
    </source>
</reference>
<dbReference type="InterPro" id="IPR023198">
    <property type="entry name" value="PGP-like_dom2"/>
</dbReference>
<protein>
    <submittedName>
        <fullName evidence="5">HAD family phosphatase</fullName>
    </submittedName>
</protein>
<dbReference type="InterPro" id="IPR051600">
    <property type="entry name" value="Beta-PGM-like"/>
</dbReference>
<dbReference type="InterPro" id="IPR023214">
    <property type="entry name" value="HAD_sf"/>
</dbReference>
<dbReference type="Proteomes" id="UP000325116">
    <property type="component" value="Unassembled WGS sequence"/>
</dbReference>
<dbReference type="SFLD" id="SFLDG01135">
    <property type="entry name" value="C1.5.6:_HAD__Beta-PGM__Phospha"/>
    <property type="match status" value="1"/>
</dbReference>
<dbReference type="NCBIfam" id="TIGR01509">
    <property type="entry name" value="HAD-SF-IA-v3"/>
    <property type="match status" value="1"/>
</dbReference>
<dbReference type="RefSeq" id="WP_147759137.1">
    <property type="nucleotide sequence ID" value="NZ_SAXT01000007.1"/>
</dbReference>
<dbReference type="Gene3D" id="3.40.50.1000">
    <property type="entry name" value="HAD superfamily/HAD-like"/>
    <property type="match status" value="1"/>
</dbReference>
<dbReference type="SFLD" id="SFLDS00003">
    <property type="entry name" value="Haloacid_Dehalogenase"/>
    <property type="match status" value="1"/>
</dbReference>
<dbReference type="PANTHER" id="PTHR46193:SF9">
    <property type="entry name" value="HALOACID DEHALOGENASE-LIKE HYDROLASE DOMAIN-CONTAINING PROTEIN SGPP"/>
    <property type="match status" value="1"/>
</dbReference>
<comment type="caution">
    <text evidence="5">The sequence shown here is derived from an EMBL/GenBank/DDBJ whole genome shotgun (WGS) entry which is preliminary data.</text>
</comment>
<dbReference type="CDD" id="cd07505">
    <property type="entry name" value="HAD_BPGM-like"/>
    <property type="match status" value="1"/>
</dbReference>
<organism evidence="5 6">
    <name type="scientific">Brachyspira aalborgi</name>
    <dbReference type="NCBI Taxonomy" id="29522"/>
    <lineage>
        <taxon>Bacteria</taxon>
        <taxon>Pseudomonadati</taxon>
        <taxon>Spirochaetota</taxon>
        <taxon>Spirochaetia</taxon>
        <taxon>Brachyspirales</taxon>
        <taxon>Brachyspiraceae</taxon>
        <taxon>Brachyspira</taxon>
    </lineage>
</organism>
<dbReference type="Gene3D" id="1.10.150.240">
    <property type="entry name" value="Putative phosphatase, domain 2"/>
    <property type="match status" value="1"/>
</dbReference>
<evidence type="ECO:0000313" key="5">
    <source>
        <dbReference type="EMBL" id="TXJ11003.1"/>
    </source>
</evidence>
<comment type="similarity">
    <text evidence="2">Belongs to the HAD-like hydrolase superfamily. CbbY/CbbZ/Gph/YieH family.</text>
</comment>
<accession>A0A5C8CED4</accession>
<proteinExistence type="inferred from homology"/>
<dbReference type="GO" id="GO:0003824">
    <property type="term" value="F:catalytic activity"/>
    <property type="evidence" value="ECO:0007669"/>
    <property type="project" value="UniProtKB-ARBA"/>
</dbReference>
<dbReference type="Pfam" id="PF13419">
    <property type="entry name" value="HAD_2"/>
    <property type="match status" value="1"/>
</dbReference>